<evidence type="ECO:0000313" key="3">
    <source>
        <dbReference type="Proteomes" id="UP000799770"/>
    </source>
</evidence>
<reference evidence="2" key="1">
    <citation type="journal article" date="2020" name="Stud. Mycol.">
        <title>101 Dothideomycetes genomes: a test case for predicting lifestyles and emergence of pathogens.</title>
        <authorList>
            <person name="Haridas S."/>
            <person name="Albert R."/>
            <person name="Binder M."/>
            <person name="Bloem J."/>
            <person name="Labutti K."/>
            <person name="Salamov A."/>
            <person name="Andreopoulos B."/>
            <person name="Baker S."/>
            <person name="Barry K."/>
            <person name="Bills G."/>
            <person name="Bluhm B."/>
            <person name="Cannon C."/>
            <person name="Castanera R."/>
            <person name="Culley D."/>
            <person name="Daum C."/>
            <person name="Ezra D."/>
            <person name="Gonzalez J."/>
            <person name="Henrissat B."/>
            <person name="Kuo A."/>
            <person name="Liang C."/>
            <person name="Lipzen A."/>
            <person name="Lutzoni F."/>
            <person name="Magnuson J."/>
            <person name="Mondo S."/>
            <person name="Nolan M."/>
            <person name="Ohm R."/>
            <person name="Pangilinan J."/>
            <person name="Park H.-J."/>
            <person name="Ramirez L."/>
            <person name="Alfaro M."/>
            <person name="Sun H."/>
            <person name="Tritt A."/>
            <person name="Yoshinaga Y."/>
            <person name="Zwiers L.-H."/>
            <person name="Turgeon B."/>
            <person name="Goodwin S."/>
            <person name="Spatafora J."/>
            <person name="Crous P."/>
            <person name="Grigoriev I."/>
        </authorList>
    </citation>
    <scope>NUCLEOTIDE SEQUENCE</scope>
    <source>
        <strain evidence="2">CBS 627.86</strain>
    </source>
</reference>
<dbReference type="PANTHER" id="PTHR24148:SF64">
    <property type="entry name" value="HETEROKARYON INCOMPATIBILITY DOMAIN-CONTAINING PROTEIN"/>
    <property type="match status" value="1"/>
</dbReference>
<dbReference type="OrthoDB" id="2157530at2759"/>
<accession>A0A6A5ZUT7</accession>
<evidence type="ECO:0000259" key="1">
    <source>
        <dbReference type="Pfam" id="PF06985"/>
    </source>
</evidence>
<name>A0A6A5ZUT7_9PLEO</name>
<dbReference type="Pfam" id="PF06985">
    <property type="entry name" value="HET"/>
    <property type="match status" value="1"/>
</dbReference>
<organism evidence="2 3">
    <name type="scientific">Lophiotrema nucula</name>
    <dbReference type="NCBI Taxonomy" id="690887"/>
    <lineage>
        <taxon>Eukaryota</taxon>
        <taxon>Fungi</taxon>
        <taxon>Dikarya</taxon>
        <taxon>Ascomycota</taxon>
        <taxon>Pezizomycotina</taxon>
        <taxon>Dothideomycetes</taxon>
        <taxon>Pleosporomycetidae</taxon>
        <taxon>Pleosporales</taxon>
        <taxon>Lophiotremataceae</taxon>
        <taxon>Lophiotrema</taxon>
    </lineage>
</organism>
<dbReference type="InterPro" id="IPR052895">
    <property type="entry name" value="HetReg/Transcr_Mod"/>
</dbReference>
<gene>
    <name evidence="2" type="ORF">BDV96DRAFT_639303</name>
</gene>
<dbReference type="InterPro" id="IPR010730">
    <property type="entry name" value="HET"/>
</dbReference>
<dbReference type="PANTHER" id="PTHR24148">
    <property type="entry name" value="ANKYRIN REPEAT DOMAIN-CONTAINING PROTEIN 39 HOMOLOG-RELATED"/>
    <property type="match status" value="1"/>
</dbReference>
<feature type="domain" description="Heterokaryon incompatibility" evidence="1">
    <location>
        <begin position="87"/>
        <end position="265"/>
    </location>
</feature>
<keyword evidence="3" id="KW-1185">Reference proteome</keyword>
<dbReference type="EMBL" id="ML977310">
    <property type="protein sequence ID" value="KAF2122734.1"/>
    <property type="molecule type" value="Genomic_DNA"/>
</dbReference>
<evidence type="ECO:0000313" key="2">
    <source>
        <dbReference type="EMBL" id="KAF2122734.1"/>
    </source>
</evidence>
<dbReference type="Proteomes" id="UP000799770">
    <property type="component" value="Unassembled WGS sequence"/>
</dbReference>
<sequence>MSSALVSFFSYLWENILHYLWLRVELLIGYLHSKFYDRPRYEPLRQSDEPTIDDIGEWPRRLLYVPSMTSYEWQTGNRYGRYSNPRYNAISYTWGRFALDAEEQPAVRGLKINGITWKLPRINPETHFTVEEFERVIRAAVKHHMTHGRWAARHRDLKFIWLDIACIDQTFPRWATLEIGRQAAIFGRANRVHVWLSHQKEENLQVYLGDIVRAGKEAYATMDDLYRLSKPDVRDFEGDWVHKTTSSLQSLLMDPYFSSLWTLQEGYLSPAAIIISQTAVPVVNLEQHNMPITLYDLAHALRRIHSKCVILFDIQSSKQDAFWQLTELIVRSGIGLYIIAQPMVLYGISRYRLTTYPEDRIYGVQQVFQFQLGKSNPRADPNRHFSLEELEDELGIELLKTWPSLSQLFVHTVTPALGRGWHMTDESVVPSFGHSGRQSPSGFARACKLSTVEHGNITWGTIKGLSCTFRDMRHAWKELYGYKDNYQTSAVTFCHRIALDAELRKQLDGVPMACPPAGKIQHDIAEAIAVLKDGSALRVLLLDAIEPSPNWANYYGIIVRHQQDDSTEYWHRLGVCQWVTLQEYDDHEVVPFLRGLGPKWAEIEGLYA</sequence>
<proteinExistence type="predicted"/>
<protein>
    <recommendedName>
        <fullName evidence="1">Heterokaryon incompatibility domain-containing protein</fullName>
    </recommendedName>
</protein>
<dbReference type="AlphaFoldDB" id="A0A6A5ZUT7"/>